<accession>A0A169SBR2</accession>
<dbReference type="GO" id="GO:0016705">
    <property type="term" value="F:oxidoreductase activity, acting on paired donors, with incorporation or reduction of molecular oxygen"/>
    <property type="evidence" value="ECO:0007669"/>
    <property type="project" value="UniProtKB-ARBA"/>
</dbReference>
<dbReference type="GO" id="GO:0051537">
    <property type="term" value="F:2 iron, 2 sulfur cluster binding"/>
    <property type="evidence" value="ECO:0007669"/>
    <property type="project" value="UniProtKB-KW"/>
</dbReference>
<dbReference type="InterPro" id="IPR036922">
    <property type="entry name" value="Rieske_2Fe-2S_sf"/>
</dbReference>
<sequence length="127" mass="13003">MTQSAPTCSRRMFLLGSATTFAGAFLAACGTEPDKEIAATEVPVGSSVILGSVIIAQPTEGNFVAYSSACPHQGSRITKVEGDTVICTNHKSVFNIADGSVVSGPAQTGLTTTDLKQEGDTLIAATH</sequence>
<dbReference type="PROSITE" id="PS51296">
    <property type="entry name" value="RIESKE"/>
    <property type="match status" value="1"/>
</dbReference>
<feature type="chain" id="PRO_5038938173" evidence="5">
    <location>
        <begin position="28"/>
        <end position="127"/>
    </location>
</feature>
<keyword evidence="5" id="KW-0732">Signal</keyword>
<keyword evidence="4" id="KW-0411">Iron-sulfur</keyword>
<dbReference type="GO" id="GO:0046872">
    <property type="term" value="F:metal ion binding"/>
    <property type="evidence" value="ECO:0007669"/>
    <property type="project" value="UniProtKB-KW"/>
</dbReference>
<dbReference type="InterPro" id="IPR006311">
    <property type="entry name" value="TAT_signal"/>
</dbReference>
<evidence type="ECO:0000256" key="2">
    <source>
        <dbReference type="ARBA" id="ARBA00022723"/>
    </source>
</evidence>
<evidence type="ECO:0000313" key="8">
    <source>
        <dbReference type="Proteomes" id="UP000218244"/>
    </source>
</evidence>
<evidence type="ECO:0000256" key="1">
    <source>
        <dbReference type="ARBA" id="ARBA00022714"/>
    </source>
</evidence>
<keyword evidence="2" id="KW-0479">Metal-binding</keyword>
<gene>
    <name evidence="7" type="ORF">N24_3128</name>
</gene>
<dbReference type="GO" id="GO:0004497">
    <property type="term" value="F:monooxygenase activity"/>
    <property type="evidence" value="ECO:0007669"/>
    <property type="project" value="UniProtKB-ARBA"/>
</dbReference>
<feature type="domain" description="Rieske" evidence="6">
    <location>
        <begin position="34"/>
        <end position="124"/>
    </location>
</feature>
<evidence type="ECO:0000313" key="7">
    <source>
        <dbReference type="EMBL" id="BAU97390.1"/>
    </source>
</evidence>
<name>A0A169SBR2_9CORY</name>
<evidence type="ECO:0000259" key="6">
    <source>
        <dbReference type="PROSITE" id="PS51296"/>
    </source>
</evidence>
<dbReference type="Proteomes" id="UP000218244">
    <property type="component" value="Chromosome"/>
</dbReference>
<keyword evidence="1" id="KW-0001">2Fe-2S</keyword>
<protein>
    <submittedName>
        <fullName evidence="7">Rieske [2Fe-2S] domain-containing protein</fullName>
    </submittedName>
</protein>
<dbReference type="CDD" id="cd03467">
    <property type="entry name" value="Rieske"/>
    <property type="match status" value="1"/>
</dbReference>
<evidence type="ECO:0000256" key="3">
    <source>
        <dbReference type="ARBA" id="ARBA00023004"/>
    </source>
</evidence>
<dbReference type="InterPro" id="IPR017941">
    <property type="entry name" value="Rieske_2Fe-2S"/>
</dbReference>
<dbReference type="SUPFAM" id="SSF50022">
    <property type="entry name" value="ISP domain"/>
    <property type="match status" value="1"/>
</dbReference>
<evidence type="ECO:0000256" key="5">
    <source>
        <dbReference type="SAM" id="SignalP"/>
    </source>
</evidence>
<evidence type="ECO:0000256" key="4">
    <source>
        <dbReference type="ARBA" id="ARBA00023014"/>
    </source>
</evidence>
<dbReference type="PROSITE" id="PS51318">
    <property type="entry name" value="TAT"/>
    <property type="match status" value="1"/>
</dbReference>
<keyword evidence="8" id="KW-1185">Reference proteome</keyword>
<dbReference type="EMBL" id="AP017369">
    <property type="protein sequence ID" value="BAU97390.1"/>
    <property type="molecule type" value="Genomic_DNA"/>
</dbReference>
<dbReference type="KEGG" id="csur:N24_3128"/>
<keyword evidence="3" id="KW-0408">Iron</keyword>
<dbReference type="Pfam" id="PF00355">
    <property type="entry name" value="Rieske"/>
    <property type="match status" value="1"/>
</dbReference>
<organism evidence="7 8">
    <name type="scientific">Corynebacterium suranareeae</name>
    <dbReference type="NCBI Taxonomy" id="2506452"/>
    <lineage>
        <taxon>Bacteria</taxon>
        <taxon>Bacillati</taxon>
        <taxon>Actinomycetota</taxon>
        <taxon>Actinomycetes</taxon>
        <taxon>Mycobacteriales</taxon>
        <taxon>Corynebacteriaceae</taxon>
        <taxon>Corynebacterium</taxon>
    </lineage>
</organism>
<proteinExistence type="predicted"/>
<dbReference type="AlphaFoldDB" id="A0A169SBR2"/>
<feature type="signal peptide" evidence="5">
    <location>
        <begin position="1"/>
        <end position="27"/>
    </location>
</feature>
<dbReference type="Gene3D" id="2.102.10.10">
    <property type="entry name" value="Rieske [2Fe-2S] iron-sulphur domain"/>
    <property type="match status" value="1"/>
</dbReference>
<reference evidence="7 8" key="1">
    <citation type="submission" date="2016-02" db="EMBL/GenBank/DDBJ databases">
        <title>Corynebacterium glutamicum N24 whole genome sequencing project.</title>
        <authorList>
            <person name="Matsutani M."/>
            <person name="Nangtapong N."/>
            <person name="Yakushi T."/>
            <person name="Matsushita K."/>
        </authorList>
    </citation>
    <scope>NUCLEOTIDE SEQUENCE [LARGE SCALE GENOMIC DNA]</scope>
    <source>
        <strain evidence="7 8">N24</strain>
    </source>
</reference>